<dbReference type="Pfam" id="PF00155">
    <property type="entry name" value="Aminotran_1_2"/>
    <property type="match status" value="2"/>
</dbReference>
<dbReference type="CDD" id="cd00609">
    <property type="entry name" value="AAT_like"/>
    <property type="match status" value="2"/>
</dbReference>
<comment type="subunit">
    <text evidence="3 7">Homodimer.</text>
</comment>
<dbReference type="InterPro" id="IPR015421">
    <property type="entry name" value="PyrdxlP-dep_Trfase_major"/>
</dbReference>
<comment type="catalytic activity">
    <reaction evidence="7">
        <text>L-aspartate + 2-oxoglutarate = oxaloacetate + L-glutamate</text>
        <dbReference type="Rhea" id="RHEA:21824"/>
        <dbReference type="ChEBI" id="CHEBI:16452"/>
        <dbReference type="ChEBI" id="CHEBI:16810"/>
        <dbReference type="ChEBI" id="CHEBI:29985"/>
        <dbReference type="ChEBI" id="CHEBI:29991"/>
        <dbReference type="EC" id="2.6.1.1"/>
    </reaction>
</comment>
<feature type="domain" description="Aminotransferase class I/classII large" evidence="8">
    <location>
        <begin position="497"/>
        <end position="864"/>
    </location>
</feature>
<dbReference type="PANTHER" id="PTHR11879:SF55">
    <property type="entry name" value="GLUTAMATE OXALOACETATE TRANSAMINASE 1, ISOFORM B"/>
    <property type="match status" value="1"/>
</dbReference>
<dbReference type="InterPro" id="IPR015424">
    <property type="entry name" value="PyrdxlP-dep_Trfase"/>
</dbReference>
<feature type="domain" description="Aminotransferase class I/classII large" evidence="8">
    <location>
        <begin position="114"/>
        <end position="476"/>
    </location>
</feature>
<dbReference type="NCBIfam" id="NF006719">
    <property type="entry name" value="PRK09257.1"/>
    <property type="match status" value="1"/>
</dbReference>
<dbReference type="InterPro" id="IPR004838">
    <property type="entry name" value="NHTrfase_class1_PyrdxlP-BS"/>
</dbReference>
<proteinExistence type="inferred from homology"/>
<comment type="cofactor">
    <cofactor evidence="1">
        <name>pyridoxal 5'-phosphate</name>
        <dbReference type="ChEBI" id="CHEBI:597326"/>
    </cofactor>
</comment>
<evidence type="ECO:0000256" key="1">
    <source>
        <dbReference type="ARBA" id="ARBA00001933"/>
    </source>
</evidence>
<keyword evidence="4 7" id="KW-0032">Aminotransferase</keyword>
<comment type="caution">
    <text evidence="9">The sequence shown here is derived from an EMBL/GenBank/DDBJ whole genome shotgun (WGS) entry which is preliminary data.</text>
</comment>
<reference evidence="9" key="1">
    <citation type="submission" date="2021-03" db="EMBL/GenBank/DDBJ databases">
        <authorList>
            <person name="Tran Van P."/>
        </authorList>
    </citation>
    <scope>NUCLEOTIDE SEQUENCE</scope>
</reference>
<dbReference type="SUPFAM" id="SSF53383">
    <property type="entry name" value="PLP-dependent transferases"/>
    <property type="match status" value="2"/>
</dbReference>
<dbReference type="PANTHER" id="PTHR11879">
    <property type="entry name" value="ASPARTATE AMINOTRANSFERASE"/>
    <property type="match status" value="1"/>
</dbReference>
<evidence type="ECO:0000259" key="8">
    <source>
        <dbReference type="Pfam" id="PF00155"/>
    </source>
</evidence>
<organism evidence="9 10">
    <name type="scientific">Timema podura</name>
    <name type="common">Walking stick</name>
    <dbReference type="NCBI Taxonomy" id="61482"/>
    <lineage>
        <taxon>Eukaryota</taxon>
        <taxon>Metazoa</taxon>
        <taxon>Ecdysozoa</taxon>
        <taxon>Arthropoda</taxon>
        <taxon>Hexapoda</taxon>
        <taxon>Insecta</taxon>
        <taxon>Pterygota</taxon>
        <taxon>Neoptera</taxon>
        <taxon>Polyneoptera</taxon>
        <taxon>Phasmatodea</taxon>
        <taxon>Timematodea</taxon>
        <taxon>Timematoidea</taxon>
        <taxon>Timematidae</taxon>
        <taxon>Timema</taxon>
    </lineage>
</organism>
<keyword evidence="5 7" id="KW-0808">Transferase</keyword>
<keyword evidence="6" id="KW-0663">Pyridoxal phosphate</keyword>
<dbReference type="PRINTS" id="PR00799">
    <property type="entry name" value="TRANSAMINASE"/>
</dbReference>
<evidence type="ECO:0000256" key="3">
    <source>
        <dbReference type="ARBA" id="ARBA00011738"/>
    </source>
</evidence>
<sequence length="873" mass="98063">MGRRTAEDEEIEVRISVGKMSTRFSKVRLGPPIQTFALNQECVDDAHPQKVNLTIGVHSIRNSTLDLLVTISPVYCDGDALYATTEAALRGVWKRRVHTGPRDLSGAHVFLSDRAYRTDEGEPWVLPVVRKTEMQMAADEKLNHEYLPVLGLESFSSAATSLLLGADNAAILEGRAFGVQTVSGSGAIRVGAEFLARHVLHYGTFYTSSPTFINHALLFLSAGFVEHREYKYWDDNRRTLDLEGYLESLREAPENSVIVLHACAHNPTGCDPTHEQWEKIADVIEERNLFPFFDAAYQGFASGDLDDDAWAVRHFVNRGMELVCAQSFSKNFGLYTNCRHRISDERAGNLTIVLKDKKHLEAVKSQITLTVRGMYSNPPNHGGRIVATILNNPQLKEEWKESIRTMANRILSLRSGLKERLQRLGTPGTWDHITSQIGMFSYTGLTRQQVDHLKEHYHIYMLPSGRISMCGINSMKLGPPIEVFAVNKAYLDDTHPDKVNLSIGAYRTDEGKPWVLPVVRKTELQLANDETLNHEYLPVLGLEAFSSAATSMLLGADHSAILEGRAFGVQTLSGTGALRVGAEFLARQLGYKTFYFSQPTWENHRLVFLNSGFTEPREYRYWDANNRTLDLNGFLEDLQGAPENSVIILHACAHNPTGCDPTHEQWEKIAQVIEEKKLFPFFDSAYQGFASGELEKDAWAVRYFASRGLEMVCAQSFAKNFGLYNERVGNITVILKDKQDLIPVKSQLTLTVRGMYSNPPNHGGRIVATVLNNPQLYDEKESIRTMANRILSMRSGLKERLQRLGTPGTWDHITSQIGMFSYTGLSPRQVEHLVNNYHIYLLKSGRINMCGISTKNIDYVAKAINETVLLFPN</sequence>
<dbReference type="InterPro" id="IPR000796">
    <property type="entry name" value="Asp_trans"/>
</dbReference>
<evidence type="ECO:0000256" key="5">
    <source>
        <dbReference type="ARBA" id="ARBA00022679"/>
    </source>
</evidence>
<dbReference type="Gene3D" id="3.40.640.10">
    <property type="entry name" value="Type I PLP-dependent aspartate aminotransferase-like (Major domain)"/>
    <property type="match status" value="2"/>
</dbReference>
<comment type="miscellaneous">
    <text evidence="7">In eukaryotes there are cytoplasmic, mitochondrial and chloroplastic isozymes.</text>
</comment>
<comment type="similarity">
    <text evidence="2">Belongs to the class-I pyridoxal-phosphate-dependent aminotransferase family.</text>
</comment>
<dbReference type="Proteomes" id="UP001153148">
    <property type="component" value="Unassembled WGS sequence"/>
</dbReference>
<dbReference type="EC" id="2.6.1.1" evidence="7"/>
<evidence type="ECO:0000313" key="9">
    <source>
        <dbReference type="EMBL" id="CAG2053775.1"/>
    </source>
</evidence>
<dbReference type="PROSITE" id="PS00105">
    <property type="entry name" value="AA_TRANSFER_CLASS_1"/>
    <property type="match status" value="1"/>
</dbReference>
<name>A0ABN7NL65_TIMPD</name>
<dbReference type="InterPro" id="IPR004839">
    <property type="entry name" value="Aminotransferase_I/II_large"/>
</dbReference>
<dbReference type="InterPro" id="IPR015422">
    <property type="entry name" value="PyrdxlP-dep_Trfase_small"/>
</dbReference>
<dbReference type="EMBL" id="CAJPIN010000662">
    <property type="protein sequence ID" value="CAG2053775.1"/>
    <property type="molecule type" value="Genomic_DNA"/>
</dbReference>
<evidence type="ECO:0000256" key="6">
    <source>
        <dbReference type="ARBA" id="ARBA00022898"/>
    </source>
</evidence>
<gene>
    <name evidence="9" type="ORF">TPAB3V08_LOCUS819</name>
</gene>
<evidence type="ECO:0000256" key="7">
    <source>
        <dbReference type="RuleBase" id="RU000480"/>
    </source>
</evidence>
<evidence type="ECO:0000256" key="4">
    <source>
        <dbReference type="ARBA" id="ARBA00022576"/>
    </source>
</evidence>
<keyword evidence="10" id="KW-1185">Reference proteome</keyword>
<protein>
    <recommendedName>
        <fullName evidence="7">Aspartate aminotransferase</fullName>
        <ecNumber evidence="7">2.6.1.1</ecNumber>
    </recommendedName>
</protein>
<dbReference type="Gene3D" id="3.90.1150.10">
    <property type="entry name" value="Aspartate Aminotransferase, domain 1"/>
    <property type="match status" value="2"/>
</dbReference>
<evidence type="ECO:0000313" key="10">
    <source>
        <dbReference type="Proteomes" id="UP001153148"/>
    </source>
</evidence>
<accession>A0ABN7NL65</accession>
<evidence type="ECO:0000256" key="2">
    <source>
        <dbReference type="ARBA" id="ARBA00007441"/>
    </source>
</evidence>